<gene>
    <name evidence="1" type="ORF">METZ01_LOCUS501633</name>
</gene>
<dbReference type="AlphaFoldDB" id="A0A383DWT5"/>
<accession>A0A383DWT5</accession>
<organism evidence="1">
    <name type="scientific">marine metagenome</name>
    <dbReference type="NCBI Taxonomy" id="408172"/>
    <lineage>
        <taxon>unclassified sequences</taxon>
        <taxon>metagenomes</taxon>
        <taxon>ecological metagenomes</taxon>
    </lineage>
</organism>
<evidence type="ECO:0000313" key="1">
    <source>
        <dbReference type="EMBL" id="SVE48779.1"/>
    </source>
</evidence>
<protein>
    <submittedName>
        <fullName evidence="1">Uncharacterized protein</fullName>
    </submittedName>
</protein>
<feature type="non-terminal residue" evidence="1">
    <location>
        <position position="46"/>
    </location>
</feature>
<proteinExistence type="predicted"/>
<sequence>MENENTLDWLVDLVENAKSINTEEVKRNVVALVPTSLVESLMHNAA</sequence>
<name>A0A383DWT5_9ZZZZ</name>
<dbReference type="EMBL" id="UINC01220737">
    <property type="protein sequence ID" value="SVE48779.1"/>
    <property type="molecule type" value="Genomic_DNA"/>
</dbReference>
<reference evidence="1" key="1">
    <citation type="submission" date="2018-05" db="EMBL/GenBank/DDBJ databases">
        <authorList>
            <person name="Lanie J.A."/>
            <person name="Ng W.-L."/>
            <person name="Kazmierczak K.M."/>
            <person name="Andrzejewski T.M."/>
            <person name="Davidsen T.M."/>
            <person name="Wayne K.J."/>
            <person name="Tettelin H."/>
            <person name="Glass J.I."/>
            <person name="Rusch D."/>
            <person name="Podicherti R."/>
            <person name="Tsui H.-C.T."/>
            <person name="Winkler M.E."/>
        </authorList>
    </citation>
    <scope>NUCLEOTIDE SEQUENCE</scope>
</reference>